<dbReference type="Proteomes" id="UP001153076">
    <property type="component" value="Unassembled WGS sequence"/>
</dbReference>
<dbReference type="AlphaFoldDB" id="A0A9Q1Q993"/>
<evidence type="ECO:0000313" key="2">
    <source>
        <dbReference type="EMBL" id="KAJ8432916.1"/>
    </source>
</evidence>
<protein>
    <submittedName>
        <fullName evidence="2">Uncharacterized protein</fullName>
    </submittedName>
</protein>
<reference evidence="2" key="1">
    <citation type="submission" date="2022-04" db="EMBL/GenBank/DDBJ databases">
        <title>Carnegiea gigantea Genome sequencing and assembly v2.</title>
        <authorList>
            <person name="Copetti D."/>
            <person name="Sanderson M.J."/>
            <person name="Burquez A."/>
            <person name="Wojciechowski M.F."/>
        </authorList>
    </citation>
    <scope>NUCLEOTIDE SEQUENCE</scope>
    <source>
        <strain evidence="2">SGP5-SGP5p</strain>
        <tissue evidence="2">Aerial part</tissue>
    </source>
</reference>
<feature type="region of interest" description="Disordered" evidence="1">
    <location>
        <begin position="267"/>
        <end position="290"/>
    </location>
</feature>
<dbReference type="PANTHER" id="PTHR31973:SF187">
    <property type="entry name" value="MUTATOR TRANSPOSASE MUDRA PROTEIN"/>
    <property type="match status" value="1"/>
</dbReference>
<accession>A0A9Q1Q993</accession>
<proteinExistence type="predicted"/>
<organism evidence="2 3">
    <name type="scientific">Carnegiea gigantea</name>
    <dbReference type="NCBI Taxonomy" id="171969"/>
    <lineage>
        <taxon>Eukaryota</taxon>
        <taxon>Viridiplantae</taxon>
        <taxon>Streptophyta</taxon>
        <taxon>Embryophyta</taxon>
        <taxon>Tracheophyta</taxon>
        <taxon>Spermatophyta</taxon>
        <taxon>Magnoliopsida</taxon>
        <taxon>eudicotyledons</taxon>
        <taxon>Gunneridae</taxon>
        <taxon>Pentapetalae</taxon>
        <taxon>Caryophyllales</taxon>
        <taxon>Cactineae</taxon>
        <taxon>Cactaceae</taxon>
        <taxon>Cactoideae</taxon>
        <taxon>Echinocereeae</taxon>
        <taxon>Carnegiea</taxon>
    </lineage>
</organism>
<dbReference type="PANTHER" id="PTHR31973">
    <property type="entry name" value="POLYPROTEIN, PUTATIVE-RELATED"/>
    <property type="match status" value="1"/>
</dbReference>
<evidence type="ECO:0000256" key="1">
    <source>
        <dbReference type="SAM" id="MobiDB-lite"/>
    </source>
</evidence>
<feature type="compositionally biased region" description="Basic and acidic residues" evidence="1">
    <location>
        <begin position="267"/>
        <end position="277"/>
    </location>
</feature>
<keyword evidence="3" id="KW-1185">Reference proteome</keyword>
<evidence type="ECO:0000313" key="3">
    <source>
        <dbReference type="Proteomes" id="UP001153076"/>
    </source>
</evidence>
<gene>
    <name evidence="2" type="ORF">Cgig2_004590</name>
</gene>
<dbReference type="EMBL" id="JAKOGI010000574">
    <property type="protein sequence ID" value="KAJ8432916.1"/>
    <property type="molecule type" value="Genomic_DNA"/>
</dbReference>
<sequence length="290" mass="34194">MDLKAMQEILMERHGLDIPIHTCQRAKKRLKEWIRGNHRESYARLRSNIEGLIKGMVEIFPESERRICDVHYYRNFSKDYPGGLSILVIACNAYTKHVHKQIMKAIMKESKEAYEWQLDEHLNTGLESFNGKIEKYRHKPIFSLLEAIRRKSVQIITNRSGISKDWKGKVIPRVKLLLVKVEKESRAYRLTPIGRGIFEDERDYLKIRLSPVDIKRGMPQTKRKRDIMERRKEFNRSITLKCSYCKHFGHNKRSDIKDGVDGVLEILKGKDRPSNKEKRGKRKVGRPRKA</sequence>
<name>A0A9Q1Q993_9CARY</name>
<feature type="compositionally biased region" description="Basic residues" evidence="1">
    <location>
        <begin position="278"/>
        <end position="290"/>
    </location>
</feature>
<dbReference type="OrthoDB" id="1895098at2759"/>
<comment type="caution">
    <text evidence="2">The sequence shown here is derived from an EMBL/GenBank/DDBJ whole genome shotgun (WGS) entry which is preliminary data.</text>
</comment>